<evidence type="ECO:0000256" key="1">
    <source>
        <dbReference type="SAM" id="Phobius"/>
    </source>
</evidence>
<name>A0A6C0FSQ9_9BACL</name>
<evidence type="ECO:0000313" key="3">
    <source>
        <dbReference type="Proteomes" id="UP000476064"/>
    </source>
</evidence>
<dbReference type="EMBL" id="CP048209">
    <property type="protein sequence ID" value="QHT59122.1"/>
    <property type="molecule type" value="Genomic_DNA"/>
</dbReference>
<dbReference type="Proteomes" id="UP000476064">
    <property type="component" value="Chromosome"/>
</dbReference>
<proteinExistence type="predicted"/>
<feature type="transmembrane region" description="Helical" evidence="1">
    <location>
        <begin position="40"/>
        <end position="66"/>
    </location>
</feature>
<reference evidence="2 3" key="1">
    <citation type="submission" date="2020-01" db="EMBL/GenBank/DDBJ databases">
        <title>Paenibacillus sp. nov., isolated from tomato rhizosphere.</title>
        <authorList>
            <person name="Weon H.-Y."/>
            <person name="Lee S.A."/>
        </authorList>
    </citation>
    <scope>NUCLEOTIDE SEQUENCE [LARGE SCALE GENOMIC DNA]</scope>
    <source>
        <strain evidence="2 3">12200R-189</strain>
    </source>
</reference>
<protein>
    <submittedName>
        <fullName evidence="2">Vitamin K epoxide reductase family protein</fullName>
    </submittedName>
</protein>
<feature type="transmembrane region" description="Helical" evidence="1">
    <location>
        <begin position="72"/>
        <end position="95"/>
    </location>
</feature>
<accession>A0A6C0FSQ9</accession>
<keyword evidence="1" id="KW-1133">Transmembrane helix</keyword>
<keyword evidence="3" id="KW-1185">Reference proteome</keyword>
<sequence>MRKPYYSRRRNSAADMELLLEMVRELARARSKGTWGLAHSFLLAGMAMFFLGFICFMLNIILGFAGGGINPAAIGLFFGAAAAGVFIMLGSWFVIRLRRGR</sequence>
<organism evidence="2 3">
    <name type="scientific">Paenibacillus lycopersici</name>
    <dbReference type="NCBI Taxonomy" id="2704462"/>
    <lineage>
        <taxon>Bacteria</taxon>
        <taxon>Bacillati</taxon>
        <taxon>Bacillota</taxon>
        <taxon>Bacilli</taxon>
        <taxon>Bacillales</taxon>
        <taxon>Paenibacillaceae</taxon>
        <taxon>Paenibacillus</taxon>
    </lineage>
</organism>
<keyword evidence="1" id="KW-0472">Membrane</keyword>
<evidence type="ECO:0000313" key="2">
    <source>
        <dbReference type="EMBL" id="QHT59122.1"/>
    </source>
</evidence>
<keyword evidence="1" id="KW-0812">Transmembrane</keyword>
<dbReference type="RefSeq" id="WP_162355190.1">
    <property type="nucleotide sequence ID" value="NZ_CP048209.1"/>
</dbReference>
<dbReference type="KEGG" id="plyc:GXP70_03525"/>
<gene>
    <name evidence="2" type="ORF">GXP70_03525</name>
</gene>
<dbReference type="AlphaFoldDB" id="A0A6C0FSQ9"/>